<evidence type="ECO:0000313" key="10">
    <source>
        <dbReference type="EMBL" id="GGM32308.1"/>
    </source>
</evidence>
<evidence type="ECO:0000259" key="9">
    <source>
        <dbReference type="PROSITE" id="PS52035"/>
    </source>
</evidence>
<evidence type="ECO:0000313" key="11">
    <source>
        <dbReference type="Proteomes" id="UP000618460"/>
    </source>
</evidence>
<evidence type="ECO:0000256" key="4">
    <source>
        <dbReference type="ARBA" id="ARBA00022801"/>
    </source>
</evidence>
<reference evidence="10" key="1">
    <citation type="journal article" date="2014" name="Int. J. Syst. Evol. Microbiol.">
        <title>Complete genome sequence of Corynebacterium casei LMG S-19264T (=DSM 44701T), isolated from a smear-ripened cheese.</title>
        <authorList>
            <consortium name="US DOE Joint Genome Institute (JGI-PGF)"/>
            <person name="Walter F."/>
            <person name="Albersmeier A."/>
            <person name="Kalinowski J."/>
            <person name="Ruckert C."/>
        </authorList>
    </citation>
    <scope>NUCLEOTIDE SEQUENCE</scope>
    <source>
        <strain evidence="10">CGMCC 1.6333</strain>
    </source>
</reference>
<gene>
    <name evidence="10" type="ORF">GCM10011351_17970</name>
</gene>
<organism evidence="10 11">
    <name type="scientific">Paraliobacillus quinghaiensis</name>
    <dbReference type="NCBI Taxonomy" id="470815"/>
    <lineage>
        <taxon>Bacteria</taxon>
        <taxon>Bacillati</taxon>
        <taxon>Bacillota</taxon>
        <taxon>Bacilli</taxon>
        <taxon>Bacillales</taxon>
        <taxon>Bacillaceae</taxon>
        <taxon>Paraliobacillus</taxon>
    </lineage>
</organism>
<dbReference type="PROSITE" id="PS52035">
    <property type="entry name" value="PEPTIDASE_M14"/>
    <property type="match status" value="1"/>
</dbReference>
<feature type="chain" id="PRO_5036711919" description="Peptidase M14 domain-containing protein" evidence="8">
    <location>
        <begin position="28"/>
        <end position="800"/>
    </location>
</feature>
<dbReference type="OrthoDB" id="9802862at2"/>
<feature type="active site" description="Proton donor/acceptor" evidence="7">
    <location>
        <position position="760"/>
    </location>
</feature>
<dbReference type="EMBL" id="BMLG01000008">
    <property type="protein sequence ID" value="GGM32308.1"/>
    <property type="molecule type" value="Genomic_DNA"/>
</dbReference>
<comment type="cofactor">
    <cofactor evidence="1">
        <name>Zn(2+)</name>
        <dbReference type="ChEBI" id="CHEBI:29105"/>
    </cofactor>
</comment>
<comment type="similarity">
    <text evidence="2 7">Belongs to the peptidase M14 family.</text>
</comment>
<evidence type="ECO:0000256" key="2">
    <source>
        <dbReference type="ARBA" id="ARBA00005988"/>
    </source>
</evidence>
<keyword evidence="5" id="KW-0862">Zinc</keyword>
<dbReference type="GO" id="GO:0008270">
    <property type="term" value="F:zinc ion binding"/>
    <property type="evidence" value="ECO:0007669"/>
    <property type="project" value="InterPro"/>
</dbReference>
<evidence type="ECO:0000256" key="7">
    <source>
        <dbReference type="PROSITE-ProRule" id="PRU01379"/>
    </source>
</evidence>
<name>A0A917TS18_9BACI</name>
<keyword evidence="6" id="KW-0482">Metalloprotease</keyword>
<dbReference type="Gene3D" id="3.40.630.10">
    <property type="entry name" value="Zn peptidases"/>
    <property type="match status" value="1"/>
</dbReference>
<evidence type="ECO:0000256" key="8">
    <source>
        <dbReference type="SAM" id="SignalP"/>
    </source>
</evidence>
<keyword evidence="3" id="KW-0645">Protease</keyword>
<evidence type="ECO:0000256" key="3">
    <source>
        <dbReference type="ARBA" id="ARBA00022670"/>
    </source>
</evidence>
<dbReference type="PANTHER" id="PTHR11705">
    <property type="entry name" value="PROTEASE FAMILY M14 CARBOXYPEPTIDASE A,B"/>
    <property type="match status" value="1"/>
</dbReference>
<dbReference type="PANTHER" id="PTHR11705:SF143">
    <property type="entry name" value="SLL0236 PROTEIN"/>
    <property type="match status" value="1"/>
</dbReference>
<accession>A0A917TS18</accession>
<dbReference type="Gene3D" id="2.30.30.40">
    <property type="entry name" value="SH3 Domains"/>
    <property type="match status" value="2"/>
</dbReference>
<keyword evidence="4" id="KW-0378">Hydrolase</keyword>
<dbReference type="InterPro" id="IPR000834">
    <property type="entry name" value="Peptidase_M14"/>
</dbReference>
<evidence type="ECO:0000256" key="1">
    <source>
        <dbReference type="ARBA" id="ARBA00001947"/>
    </source>
</evidence>
<dbReference type="Proteomes" id="UP000618460">
    <property type="component" value="Unassembled WGS sequence"/>
</dbReference>
<sequence>MKKQLRKILITLGVLCSFFSFLSISYANDIEQGGNIDELEYKFDAGEAETKEYSAYATNMSEEYSNYFQVTVEEATVYDIRSNPYKRVGELVKSQEYERVGESGNYHKIKYGDYYGYVHKTNTRVSKGTTIENKRKNEKNSTIVIKAKKQVTVYDNSSGSFIPFGTISKDTRYTVISGSENWWKISLGGRIGYIHKSAVLAEFTKDDRYFQVTVENAVVYDIRSNPYERVGVLVKGQEYERVGESGSYHKIKYGDYYGYVHKTNTHVSKGTTIKNKRENEKNSNRVIKTKKELAIYDNSSGSFIPFGTIPKDTKYTVITGSKNWWKVVLAGRIGYIHKSATSAEFRKDDRYFQVTENAVVYDIRSNPYERVGLLVKDQEYERVGESGNYHKIKFGTYYGYVHKTNTIPITNSNFGNTSRKDFIIGTLITKDKVSVYDNTGVGSYKVFALIEEGKEIPVVGQTENWVEVNISGRYGLIHKSVISTEMLTPKNLVNPNQEYSYKDMERDISELEANYQGLITTTSIGKSVNGRNLYTVKLGRGDTEIFLNGAHHAREWLTTNLLMEMIDTYSQAYINNSQIDGYDVRDLLNKVSIWFVPMVNPDGVTLVQEGAYSTNNPQKVIEINNGSTDFSRWKANVRGVDLNRQYPAGWETIKYNRTEPSYMNHKGDAPLTEPETKAIYDFTLDHDFKTAVAYHSSGEILFWDYKLKDGSESKATSRNLADMISDKTGYSLVMPGPNQSGGGFTDWFMHSQNKPAFTPEISPPVGERPVPLSNFSSIWNQNHSIGLMLAEEAYRNRNNR</sequence>
<dbReference type="RefSeq" id="WP_117154960.1">
    <property type="nucleotide sequence ID" value="NZ_BMLG01000008.1"/>
</dbReference>
<dbReference type="SUPFAM" id="SSF53187">
    <property type="entry name" value="Zn-dependent exopeptidases"/>
    <property type="match status" value="1"/>
</dbReference>
<protein>
    <recommendedName>
        <fullName evidence="9">Peptidase M14 domain-containing protein</fullName>
    </recommendedName>
</protein>
<dbReference type="CDD" id="cd06229">
    <property type="entry name" value="M14_Endopeptidase_I"/>
    <property type="match status" value="1"/>
</dbReference>
<proteinExistence type="inferred from homology"/>
<dbReference type="PRINTS" id="PR00765">
    <property type="entry name" value="CRBOXYPTASEA"/>
</dbReference>
<feature type="signal peptide" evidence="8">
    <location>
        <begin position="1"/>
        <end position="27"/>
    </location>
</feature>
<evidence type="ECO:0000256" key="6">
    <source>
        <dbReference type="ARBA" id="ARBA00023049"/>
    </source>
</evidence>
<dbReference type="Pfam" id="PF00246">
    <property type="entry name" value="Peptidase_M14"/>
    <property type="match status" value="1"/>
</dbReference>
<feature type="domain" description="Peptidase M14" evidence="9">
    <location>
        <begin position="497"/>
        <end position="793"/>
    </location>
</feature>
<dbReference type="GO" id="GO:0006508">
    <property type="term" value="P:proteolysis"/>
    <property type="evidence" value="ECO:0007669"/>
    <property type="project" value="UniProtKB-KW"/>
</dbReference>
<dbReference type="InterPro" id="IPR034274">
    <property type="entry name" value="ENP1_M14_CPD"/>
</dbReference>
<keyword evidence="11" id="KW-1185">Reference proteome</keyword>
<keyword evidence="8" id="KW-0732">Signal</keyword>
<evidence type="ECO:0000256" key="5">
    <source>
        <dbReference type="ARBA" id="ARBA00022833"/>
    </source>
</evidence>
<dbReference type="GO" id="GO:0005615">
    <property type="term" value="C:extracellular space"/>
    <property type="evidence" value="ECO:0007669"/>
    <property type="project" value="TreeGrafter"/>
</dbReference>
<dbReference type="AlphaFoldDB" id="A0A917TS18"/>
<comment type="caution">
    <text evidence="10">The sequence shown here is derived from an EMBL/GenBank/DDBJ whole genome shotgun (WGS) entry which is preliminary data.</text>
</comment>
<reference evidence="10" key="2">
    <citation type="submission" date="2020-09" db="EMBL/GenBank/DDBJ databases">
        <authorList>
            <person name="Sun Q."/>
            <person name="Zhou Y."/>
        </authorList>
    </citation>
    <scope>NUCLEOTIDE SEQUENCE</scope>
    <source>
        <strain evidence="10">CGMCC 1.6333</strain>
    </source>
</reference>
<dbReference type="GO" id="GO:0004181">
    <property type="term" value="F:metallocarboxypeptidase activity"/>
    <property type="evidence" value="ECO:0007669"/>
    <property type="project" value="InterPro"/>
</dbReference>
<dbReference type="SMART" id="SM00631">
    <property type="entry name" value="Zn_pept"/>
    <property type="match status" value="1"/>
</dbReference>